<reference evidence="2 3" key="1">
    <citation type="submission" date="2022-11" db="EMBL/GenBank/DDBJ databases">
        <title>Minimal conservation of predation-associated metabolite biosynthetic gene clusters underscores biosynthetic potential of Myxococcota including descriptions for ten novel species: Archangium lansinium sp. nov., Myxococcus landrumus sp. nov., Nannocystis bai.</title>
        <authorList>
            <person name="Ahearne A."/>
            <person name="Stevens C."/>
            <person name="Dowd S."/>
        </authorList>
    </citation>
    <scope>NUCLEOTIDE SEQUENCE [LARGE SCALE GENOMIC DNA]</scope>
    <source>
        <strain evidence="2 3">NCELM</strain>
    </source>
</reference>
<keyword evidence="3" id="KW-1185">Reference proteome</keyword>
<gene>
    <name evidence="2" type="ORF">POL58_18125</name>
</gene>
<evidence type="ECO:0000259" key="1">
    <source>
        <dbReference type="Pfam" id="PF05685"/>
    </source>
</evidence>
<sequence>MSLSRDPPGVFYPVSDDLGESGLQLFVRHLLLDLLNDYFATHEREVFVGSSQFFYDKQGDPRSVVAPEVYVIDGVSLHPTEVTNWKTWEHGVKAPTLALEIESDEYRKDYADRIVERYQDLGIRELVRYDPLHVGRKHELFAHFVRDEQGRLIRRPTFGDRVQLVSYDLWLVRSAHDVLRLGVGPKGASLWPTAQEKLAEARERAVAEARKRAAANAARAAAEAARAAEAERDNTAQAELDRMRAELAALRMK</sequence>
<protein>
    <submittedName>
        <fullName evidence="2">Uma2 family endonuclease</fullName>
    </submittedName>
</protein>
<dbReference type="GO" id="GO:0004519">
    <property type="term" value="F:endonuclease activity"/>
    <property type="evidence" value="ECO:0007669"/>
    <property type="project" value="UniProtKB-KW"/>
</dbReference>
<evidence type="ECO:0000313" key="3">
    <source>
        <dbReference type="Proteomes" id="UP001217838"/>
    </source>
</evidence>
<dbReference type="Gene3D" id="3.90.1570.10">
    <property type="entry name" value="tt1808, chain A"/>
    <property type="match status" value="1"/>
</dbReference>
<dbReference type="Pfam" id="PF05685">
    <property type="entry name" value="Uma2"/>
    <property type="match status" value="1"/>
</dbReference>
<keyword evidence="2" id="KW-0540">Nuclease</keyword>
<dbReference type="InterPro" id="IPR012296">
    <property type="entry name" value="Nuclease_put_TT1808"/>
</dbReference>
<dbReference type="InterPro" id="IPR008538">
    <property type="entry name" value="Uma2"/>
</dbReference>
<accession>A0ABT5B6D6</accession>
<name>A0ABT5B6D6_9BACT</name>
<dbReference type="Proteomes" id="UP001217838">
    <property type="component" value="Unassembled WGS sequence"/>
</dbReference>
<dbReference type="InterPro" id="IPR011335">
    <property type="entry name" value="Restrct_endonuc-II-like"/>
</dbReference>
<evidence type="ECO:0000313" key="2">
    <source>
        <dbReference type="EMBL" id="MDC0669676.1"/>
    </source>
</evidence>
<dbReference type="PANTHER" id="PTHR33352">
    <property type="entry name" value="SLR1095 PROTEIN"/>
    <property type="match status" value="1"/>
</dbReference>
<keyword evidence="2" id="KW-0255">Endonuclease</keyword>
<proteinExistence type="predicted"/>
<dbReference type="PANTHER" id="PTHR33352:SF2">
    <property type="entry name" value="SLL0995 PROTEIN"/>
    <property type="match status" value="1"/>
</dbReference>
<dbReference type="EMBL" id="JAQNDN010000010">
    <property type="protein sequence ID" value="MDC0669676.1"/>
    <property type="molecule type" value="Genomic_DNA"/>
</dbReference>
<comment type="caution">
    <text evidence="2">The sequence shown here is derived from an EMBL/GenBank/DDBJ whole genome shotgun (WGS) entry which is preliminary data.</text>
</comment>
<feature type="domain" description="Putative restriction endonuclease" evidence="1">
    <location>
        <begin position="29"/>
        <end position="163"/>
    </location>
</feature>
<keyword evidence="2" id="KW-0378">Hydrolase</keyword>
<dbReference type="RefSeq" id="WP_271999460.1">
    <property type="nucleotide sequence ID" value="NZ_JAQNDN010000010.1"/>
</dbReference>
<organism evidence="2 3">
    <name type="scientific">Nannocystis radixulma</name>
    <dbReference type="NCBI Taxonomy" id="2995305"/>
    <lineage>
        <taxon>Bacteria</taxon>
        <taxon>Pseudomonadati</taxon>
        <taxon>Myxococcota</taxon>
        <taxon>Polyangia</taxon>
        <taxon>Nannocystales</taxon>
        <taxon>Nannocystaceae</taxon>
        <taxon>Nannocystis</taxon>
    </lineage>
</organism>
<dbReference type="SUPFAM" id="SSF52980">
    <property type="entry name" value="Restriction endonuclease-like"/>
    <property type="match status" value="1"/>
</dbReference>